<keyword evidence="1" id="KW-0862">Zinc</keyword>
<keyword evidence="1" id="KW-0479">Metal-binding</keyword>
<organism evidence="1 2">
    <name type="scientific">Camellia lanceoleosa</name>
    <dbReference type="NCBI Taxonomy" id="1840588"/>
    <lineage>
        <taxon>Eukaryota</taxon>
        <taxon>Viridiplantae</taxon>
        <taxon>Streptophyta</taxon>
        <taxon>Embryophyta</taxon>
        <taxon>Tracheophyta</taxon>
        <taxon>Spermatophyta</taxon>
        <taxon>Magnoliopsida</taxon>
        <taxon>eudicotyledons</taxon>
        <taxon>Gunneridae</taxon>
        <taxon>Pentapetalae</taxon>
        <taxon>asterids</taxon>
        <taxon>Ericales</taxon>
        <taxon>Theaceae</taxon>
        <taxon>Camellia</taxon>
    </lineage>
</organism>
<keyword evidence="1" id="KW-0238">DNA-binding</keyword>
<keyword evidence="1" id="KW-0371">Homeobox</keyword>
<proteinExistence type="predicted"/>
<dbReference type="Proteomes" id="UP001060215">
    <property type="component" value="Chromosome 3"/>
</dbReference>
<evidence type="ECO:0000313" key="2">
    <source>
        <dbReference type="Proteomes" id="UP001060215"/>
    </source>
</evidence>
<evidence type="ECO:0000313" key="1">
    <source>
        <dbReference type="EMBL" id="KAI8027877.1"/>
    </source>
</evidence>
<dbReference type="EMBL" id="CM045760">
    <property type="protein sequence ID" value="KAI8027877.1"/>
    <property type="molecule type" value="Genomic_DNA"/>
</dbReference>
<reference evidence="1 2" key="1">
    <citation type="journal article" date="2022" name="Plant J.">
        <title>Chromosome-level genome of Camellia lanceoleosa provides a valuable resource for understanding genome evolution and self-incompatibility.</title>
        <authorList>
            <person name="Gong W."/>
            <person name="Xiao S."/>
            <person name="Wang L."/>
            <person name="Liao Z."/>
            <person name="Chang Y."/>
            <person name="Mo W."/>
            <person name="Hu G."/>
            <person name="Li W."/>
            <person name="Zhao G."/>
            <person name="Zhu H."/>
            <person name="Hu X."/>
            <person name="Ji K."/>
            <person name="Xiang X."/>
            <person name="Song Q."/>
            <person name="Yuan D."/>
            <person name="Jin S."/>
            <person name="Zhang L."/>
        </authorList>
    </citation>
    <scope>NUCLEOTIDE SEQUENCE [LARGE SCALE GENOMIC DNA]</scope>
    <source>
        <strain evidence="1">SQ_2022a</strain>
    </source>
</reference>
<accession>A0ACC0IR55</accession>
<protein>
    <submittedName>
        <fullName evidence="1">Zinc-finger homeodomain protein 8</fullName>
    </submittedName>
</protein>
<keyword evidence="1" id="KW-0863">Zinc-finger</keyword>
<comment type="caution">
    <text evidence="1">The sequence shown here is derived from an EMBL/GenBank/DDBJ whole genome shotgun (WGS) entry which is preliminary data.</text>
</comment>
<sequence length="100" mass="10830">MANNNGHCGIRCATIVLYRECQRNNATDGCNHFLNAVVEKSHPSVTFYCAACGCHRNLHHVEEVLVQLDPTVVGVLHSMHTASTLSSPSSTTTTTTSGFR</sequence>
<gene>
    <name evidence="1" type="ORF">LOK49_LG02G02830</name>
</gene>
<name>A0ACC0IR55_9ERIC</name>
<keyword evidence="2" id="KW-1185">Reference proteome</keyword>